<dbReference type="Proteomes" id="UP000186216">
    <property type="component" value="Unassembled WGS sequence"/>
</dbReference>
<name>A0AA45W8S8_9RHOB</name>
<proteinExistence type="predicted"/>
<comment type="caution">
    <text evidence="1">The sequence shown here is derived from an EMBL/GenBank/DDBJ whole genome shotgun (WGS) entry which is preliminary data.</text>
</comment>
<evidence type="ECO:0000313" key="2">
    <source>
        <dbReference type="Proteomes" id="UP000186216"/>
    </source>
</evidence>
<dbReference type="RefSeq" id="WP_272848092.1">
    <property type="nucleotide sequence ID" value="NZ_CP067140.1"/>
</dbReference>
<accession>A0AA45W8S8</accession>
<protein>
    <submittedName>
        <fullName evidence="1">Uncharacterized protein</fullName>
    </submittedName>
</protein>
<gene>
    <name evidence="1" type="ORF">SAMN05421772_1452</name>
</gene>
<dbReference type="AlphaFoldDB" id="A0AA45W8S8"/>
<evidence type="ECO:0000313" key="1">
    <source>
        <dbReference type="EMBL" id="SIT18930.1"/>
    </source>
</evidence>
<organism evidence="1 2">
    <name type="scientific">Paracoccus saliphilus</name>
    <dbReference type="NCBI Taxonomy" id="405559"/>
    <lineage>
        <taxon>Bacteria</taxon>
        <taxon>Pseudomonadati</taxon>
        <taxon>Pseudomonadota</taxon>
        <taxon>Alphaproteobacteria</taxon>
        <taxon>Rhodobacterales</taxon>
        <taxon>Paracoccaceae</taxon>
        <taxon>Paracoccus</taxon>
    </lineage>
</organism>
<reference evidence="1 2" key="1">
    <citation type="submission" date="2017-01" db="EMBL/GenBank/DDBJ databases">
        <authorList>
            <person name="Varghese N."/>
            <person name="Submissions S."/>
        </authorList>
    </citation>
    <scope>NUCLEOTIDE SEQUENCE [LARGE SCALE GENOMIC DNA]</scope>
    <source>
        <strain evidence="1 2">DSM 18447</strain>
    </source>
</reference>
<dbReference type="EMBL" id="FTOU01000045">
    <property type="protein sequence ID" value="SIT18930.1"/>
    <property type="molecule type" value="Genomic_DNA"/>
</dbReference>
<sequence>MRLVVSTASDGACTANLLASRIRSYLCRIAADQAVPITYQALAKALDLSPPNTIHQLTVALEYLIEADTAAARPLIAALVISKARHGLPAPGFFDCARRVGRFDGDPSGSEDPAFYAAEFKKAVEFWRAAAEDL</sequence>